<dbReference type="Proteomes" id="UP000805614">
    <property type="component" value="Unassembled WGS sequence"/>
</dbReference>
<reference evidence="3 4" key="1">
    <citation type="submission" date="2020-06" db="EMBL/GenBank/DDBJ databases">
        <title>Actinomadura xiongansis sp. nov., isolated from soil of Baiyangdian.</title>
        <authorList>
            <person name="Zhang X."/>
        </authorList>
    </citation>
    <scope>NUCLEOTIDE SEQUENCE [LARGE SCALE GENOMIC DNA]</scope>
    <source>
        <strain evidence="3 4">HBUM206468</strain>
    </source>
</reference>
<feature type="transmembrane region" description="Helical" evidence="2">
    <location>
        <begin position="28"/>
        <end position="47"/>
    </location>
</feature>
<keyword evidence="4" id="KW-1185">Reference proteome</keyword>
<sequence>MTRQPRHDPEPSSEATGTRDRGVRLRRLTVAAAAGIALGVMAGWVVAGNGTGAAEDAPSAGDRPVAATDDELLHRASERLIARCMARHGFAYAEQPPPSSTEPDFRYVLDDVGWARKHGYGTLLGRPGAGGKDANVGNLEKLTPERQNAWHRTLMGSGRQLVVDLPRMGRLSAPDNGCTAEARRTLYGDLAGWYRVRRTVDHFDSYVDDKVIATSEYRTGLAAWVTCVRKRGYAASTPRELRRLVAPASPESAGEQAQPQEIAAAVTEAECATSARFSQTSGALERRYRPEIERRFARELDALKSFELKAIPRARRVLADA</sequence>
<feature type="compositionally biased region" description="Basic and acidic residues" evidence="1">
    <location>
        <begin position="1"/>
        <end position="10"/>
    </location>
</feature>
<feature type="region of interest" description="Disordered" evidence="1">
    <location>
        <begin position="1"/>
        <end position="21"/>
    </location>
</feature>
<evidence type="ECO:0008006" key="5">
    <source>
        <dbReference type="Google" id="ProtNLM"/>
    </source>
</evidence>
<name>A0ABR7M212_9ACTN</name>
<protein>
    <recommendedName>
        <fullName evidence="5">Secreted protein</fullName>
    </recommendedName>
</protein>
<evidence type="ECO:0000313" key="3">
    <source>
        <dbReference type="EMBL" id="MBC6471152.1"/>
    </source>
</evidence>
<keyword evidence="2" id="KW-1133">Transmembrane helix</keyword>
<gene>
    <name evidence="3" type="ORF">HKK74_37525</name>
</gene>
<proteinExistence type="predicted"/>
<evidence type="ECO:0000313" key="4">
    <source>
        <dbReference type="Proteomes" id="UP000805614"/>
    </source>
</evidence>
<comment type="caution">
    <text evidence="3">The sequence shown here is derived from an EMBL/GenBank/DDBJ whole genome shotgun (WGS) entry which is preliminary data.</text>
</comment>
<keyword evidence="2" id="KW-0472">Membrane</keyword>
<accession>A0ABR7M212</accession>
<evidence type="ECO:0000256" key="2">
    <source>
        <dbReference type="SAM" id="Phobius"/>
    </source>
</evidence>
<organism evidence="3 4">
    <name type="scientific">Actinomadura alba</name>
    <dbReference type="NCBI Taxonomy" id="406431"/>
    <lineage>
        <taxon>Bacteria</taxon>
        <taxon>Bacillati</taxon>
        <taxon>Actinomycetota</taxon>
        <taxon>Actinomycetes</taxon>
        <taxon>Streptosporangiales</taxon>
        <taxon>Thermomonosporaceae</taxon>
        <taxon>Actinomadura</taxon>
    </lineage>
</organism>
<keyword evidence="2" id="KW-0812">Transmembrane</keyword>
<dbReference type="RefSeq" id="WP_187248193.1">
    <property type="nucleotide sequence ID" value="NZ_BAAAOK010000005.1"/>
</dbReference>
<evidence type="ECO:0000256" key="1">
    <source>
        <dbReference type="SAM" id="MobiDB-lite"/>
    </source>
</evidence>
<dbReference type="EMBL" id="JABVEC010000059">
    <property type="protein sequence ID" value="MBC6471152.1"/>
    <property type="molecule type" value="Genomic_DNA"/>
</dbReference>